<dbReference type="RefSeq" id="XP_022303161.1">
    <property type="nucleotide sequence ID" value="XM_022447453.1"/>
</dbReference>
<evidence type="ECO:0000313" key="4">
    <source>
        <dbReference type="RefSeq" id="XP_022303161.1"/>
    </source>
</evidence>
<proteinExistence type="predicted"/>
<dbReference type="GO" id="GO:0016491">
    <property type="term" value="F:oxidoreductase activity"/>
    <property type="evidence" value="ECO:0007669"/>
    <property type="project" value="InterPro"/>
</dbReference>
<dbReference type="Proteomes" id="UP000694844">
    <property type="component" value="Chromosome 9"/>
</dbReference>
<keyword evidence="1" id="KW-0732">Signal</keyword>
<gene>
    <name evidence="4" type="primary">LOC111110826</name>
</gene>
<dbReference type="InterPro" id="IPR036188">
    <property type="entry name" value="FAD/NAD-bd_sf"/>
</dbReference>
<dbReference type="Pfam" id="PF01593">
    <property type="entry name" value="Amino_oxidase"/>
    <property type="match status" value="1"/>
</dbReference>
<feature type="domain" description="Amine oxidase" evidence="2">
    <location>
        <begin position="87"/>
        <end position="485"/>
    </location>
</feature>
<protein>
    <submittedName>
        <fullName evidence="4">Polyenoic fatty acid isomerase-like isoform X1</fullName>
    </submittedName>
</protein>
<feature type="chain" id="PRO_5034056326" evidence="1">
    <location>
        <begin position="17"/>
        <end position="540"/>
    </location>
</feature>
<keyword evidence="3" id="KW-1185">Reference proteome</keyword>
<sequence>MSAMLLTCLVLTLSSGGIISSTVGFGFSGSENFGRGFSGFGNSGLGINRHQDNQQCDPNEVVTFGYPRIKGPRSFDDRIVIVGGGMGGVHMASLLKQRGYRNIVILEQRPDVGGKSYSRFYRGAYQEFGTIFLSDIYDQVADLMRKYKPEFQITPKSPSAVWVNDYDEATWSQLLIRNTGETNPQVALRRVLAEVDKYDRIHRCLFGNYSSELMPRPTPKVLFEIRGSILDFLQRNDLMLLAPIFRTFFTTNGYGFINETAAVYGLAWLPPEGIRGVFTPTNGFYVLRGGFQELVREIARRNELNIRLGVDVVRIQRQFGPSGIYVTYKSKESPELLTERFDFLILSPAMNSLFDVVDFNPMERKLFRNLVNVNYVITLLESDNGRRARDPQVYYNQNIEEFGYSVMASINLYHAKNNISGPDHRLGLRENGPDGRAPEAVMYYQLGAENPWRKDVDSVIQNKLRTVLRTFDKTNPRILEQVKWGYYFPRFPPPAADRGYLWDVLDMQGRFNTWYIGSSVCFESLESVVEYNNLLMKIKH</sequence>
<evidence type="ECO:0000256" key="1">
    <source>
        <dbReference type="SAM" id="SignalP"/>
    </source>
</evidence>
<feature type="signal peptide" evidence="1">
    <location>
        <begin position="1"/>
        <end position="16"/>
    </location>
</feature>
<dbReference type="GeneID" id="111110826"/>
<accession>A0A8B8BJP2</accession>
<evidence type="ECO:0000313" key="3">
    <source>
        <dbReference type="Proteomes" id="UP000694844"/>
    </source>
</evidence>
<dbReference type="SUPFAM" id="SSF51905">
    <property type="entry name" value="FAD/NAD(P)-binding domain"/>
    <property type="match status" value="1"/>
</dbReference>
<dbReference type="AlphaFoldDB" id="A0A8B8BJP2"/>
<dbReference type="Gene3D" id="3.50.50.60">
    <property type="entry name" value="FAD/NAD(P)-binding domain"/>
    <property type="match status" value="1"/>
</dbReference>
<dbReference type="InterPro" id="IPR002937">
    <property type="entry name" value="Amino_oxidase"/>
</dbReference>
<name>A0A8B8BJP2_CRAVI</name>
<dbReference type="KEGG" id="cvn:111110826"/>
<reference evidence="4" key="1">
    <citation type="submission" date="2025-08" db="UniProtKB">
        <authorList>
            <consortium name="RefSeq"/>
        </authorList>
    </citation>
    <scope>IDENTIFICATION</scope>
    <source>
        <tissue evidence="4">Whole sample</tissue>
    </source>
</reference>
<dbReference type="Gene3D" id="3.30.70.1990">
    <property type="match status" value="1"/>
</dbReference>
<organism evidence="3 4">
    <name type="scientific">Crassostrea virginica</name>
    <name type="common">Eastern oyster</name>
    <dbReference type="NCBI Taxonomy" id="6565"/>
    <lineage>
        <taxon>Eukaryota</taxon>
        <taxon>Metazoa</taxon>
        <taxon>Spiralia</taxon>
        <taxon>Lophotrochozoa</taxon>
        <taxon>Mollusca</taxon>
        <taxon>Bivalvia</taxon>
        <taxon>Autobranchia</taxon>
        <taxon>Pteriomorphia</taxon>
        <taxon>Ostreida</taxon>
        <taxon>Ostreoidea</taxon>
        <taxon>Ostreidae</taxon>
        <taxon>Crassostrea</taxon>
    </lineage>
</organism>
<dbReference type="OrthoDB" id="5046242at2759"/>
<evidence type="ECO:0000259" key="2">
    <source>
        <dbReference type="Pfam" id="PF01593"/>
    </source>
</evidence>
<dbReference type="Gene3D" id="1.10.405.20">
    <property type="match status" value="1"/>
</dbReference>